<feature type="transmembrane region" description="Helical" evidence="7">
    <location>
        <begin position="62"/>
        <end position="87"/>
    </location>
</feature>
<keyword evidence="6 7" id="KW-0472">Membrane</keyword>
<evidence type="ECO:0000256" key="4">
    <source>
        <dbReference type="ARBA" id="ARBA00022692"/>
    </source>
</evidence>
<keyword evidence="2" id="KW-0813">Transport</keyword>
<keyword evidence="9" id="KW-1185">Reference proteome</keyword>
<comment type="subcellular location">
    <subcellularLocation>
        <location evidence="1">Cell inner membrane</location>
        <topology evidence="1">Multi-pass membrane protein</topology>
    </subcellularLocation>
</comment>
<dbReference type="PANTHER" id="PTHR43549">
    <property type="entry name" value="MULTIDRUG RESISTANCE PROTEIN YPNP-RELATED"/>
    <property type="match status" value="1"/>
</dbReference>
<keyword evidence="3" id="KW-1003">Cell membrane</keyword>
<dbReference type="Pfam" id="PF01554">
    <property type="entry name" value="MatE"/>
    <property type="match status" value="2"/>
</dbReference>
<organism evidence="8 9">
    <name type="scientific">Acidisoma cellulosilyticum</name>
    <dbReference type="NCBI Taxonomy" id="2802395"/>
    <lineage>
        <taxon>Bacteria</taxon>
        <taxon>Pseudomonadati</taxon>
        <taxon>Pseudomonadota</taxon>
        <taxon>Alphaproteobacteria</taxon>
        <taxon>Acetobacterales</taxon>
        <taxon>Acidocellaceae</taxon>
        <taxon>Acidisoma</taxon>
    </lineage>
</organism>
<evidence type="ECO:0000313" key="9">
    <source>
        <dbReference type="Proteomes" id="UP000721844"/>
    </source>
</evidence>
<keyword evidence="5 7" id="KW-1133">Transmembrane helix</keyword>
<name>A0A963Z788_9PROT</name>
<dbReference type="InterPro" id="IPR002528">
    <property type="entry name" value="MATE_fam"/>
</dbReference>
<dbReference type="GO" id="GO:0042910">
    <property type="term" value="F:xenobiotic transmembrane transporter activity"/>
    <property type="evidence" value="ECO:0007669"/>
    <property type="project" value="InterPro"/>
</dbReference>
<sequence>MAKTPPSGSKGSHARFLTGSIMRHVTVMALTGGIGIIAVFAVDLLNFFYISRLGEKPIAAAVGFAGAIGFFQISIGIGLTIGIGAAVSTAIGRADGISGSTAPRIATTSLIVMAVITLALGLFTAAARNPLLGLLQATGETKSMAATYLLIISPALPLMILGMCAGALLRSAGAAKRAMNVTLFGALAVAVMDPIFIFALHLGLEGAAISTVISRGMMGFLGLYYVHKQGLLGRPDFAQAREDMAQVGRVAGPAILTNLATPVGSSYVTHSMAHFGVAAVAGQAAIDRIVPVAFGTLFALTGAVGPIMAQNLGAGRTDRVKETLRASLIFMVIAVVIAWAILASVQDLLALAFQSKGVAADLLHLFCSWIAGTAIFMGGLFVANSAFNNLGRPGYATVMNWGRATLGTIPFVHFGEQYGPLGVLIGQAAGSVVFGLLAIVLAFWTVDRLHRDTMARVPVPIIAVPGGRNAASNFETDEG</sequence>
<accession>A0A963Z788</accession>
<dbReference type="GO" id="GO:0015297">
    <property type="term" value="F:antiporter activity"/>
    <property type="evidence" value="ECO:0007669"/>
    <property type="project" value="InterPro"/>
</dbReference>
<dbReference type="InterPro" id="IPR052031">
    <property type="entry name" value="Membrane_Transporter-Flippase"/>
</dbReference>
<dbReference type="RefSeq" id="WP_227310614.1">
    <property type="nucleotide sequence ID" value="NZ_JAESVA010000017.1"/>
</dbReference>
<dbReference type="PIRSF" id="PIRSF006603">
    <property type="entry name" value="DinF"/>
    <property type="match status" value="1"/>
</dbReference>
<feature type="transmembrane region" description="Helical" evidence="7">
    <location>
        <begin position="424"/>
        <end position="446"/>
    </location>
</feature>
<evidence type="ECO:0000313" key="8">
    <source>
        <dbReference type="EMBL" id="MCB8883873.1"/>
    </source>
</evidence>
<proteinExistence type="predicted"/>
<evidence type="ECO:0000256" key="3">
    <source>
        <dbReference type="ARBA" id="ARBA00022475"/>
    </source>
</evidence>
<evidence type="ECO:0000256" key="2">
    <source>
        <dbReference type="ARBA" id="ARBA00022448"/>
    </source>
</evidence>
<dbReference type="GO" id="GO:0005886">
    <property type="term" value="C:plasma membrane"/>
    <property type="evidence" value="ECO:0007669"/>
    <property type="project" value="UniProtKB-SubCell"/>
</dbReference>
<evidence type="ECO:0000256" key="7">
    <source>
        <dbReference type="SAM" id="Phobius"/>
    </source>
</evidence>
<feature type="transmembrane region" description="Helical" evidence="7">
    <location>
        <begin position="289"/>
        <end position="308"/>
    </location>
</feature>
<comment type="caution">
    <text evidence="8">The sequence shown here is derived from an EMBL/GenBank/DDBJ whole genome shotgun (WGS) entry which is preliminary data.</text>
</comment>
<evidence type="ECO:0000256" key="6">
    <source>
        <dbReference type="ARBA" id="ARBA00023136"/>
    </source>
</evidence>
<protein>
    <submittedName>
        <fullName evidence="8">Multidrug transporter</fullName>
    </submittedName>
</protein>
<feature type="transmembrane region" description="Helical" evidence="7">
    <location>
        <begin position="108"/>
        <end position="127"/>
    </location>
</feature>
<dbReference type="Proteomes" id="UP000721844">
    <property type="component" value="Unassembled WGS sequence"/>
</dbReference>
<reference evidence="8 9" key="1">
    <citation type="journal article" date="2021" name="Microorganisms">
        <title>Acidisoma silvae sp. nov. and Acidisomacellulosilytica sp. nov., Two Acidophilic Bacteria Isolated from Decaying Wood, Hydrolyzing Cellulose and Producing Poly-3-hydroxybutyrate.</title>
        <authorList>
            <person name="Mieszkin S."/>
            <person name="Pouder E."/>
            <person name="Uroz S."/>
            <person name="Simon-Colin C."/>
            <person name="Alain K."/>
        </authorList>
    </citation>
    <scope>NUCLEOTIDE SEQUENCE [LARGE SCALE GENOMIC DNA]</scope>
    <source>
        <strain evidence="8 9">HW T5.17</strain>
    </source>
</reference>
<feature type="transmembrane region" description="Helical" evidence="7">
    <location>
        <begin position="147"/>
        <end position="169"/>
    </location>
</feature>
<evidence type="ECO:0000256" key="5">
    <source>
        <dbReference type="ARBA" id="ARBA00022989"/>
    </source>
</evidence>
<feature type="transmembrane region" description="Helical" evidence="7">
    <location>
        <begin position="362"/>
        <end position="383"/>
    </location>
</feature>
<dbReference type="InterPro" id="IPR048279">
    <property type="entry name" value="MdtK-like"/>
</dbReference>
<dbReference type="AlphaFoldDB" id="A0A963Z788"/>
<dbReference type="PANTHER" id="PTHR43549:SF2">
    <property type="entry name" value="MULTIDRUG RESISTANCE PROTEIN NORM-RELATED"/>
    <property type="match status" value="1"/>
</dbReference>
<feature type="transmembrane region" description="Helical" evidence="7">
    <location>
        <begin position="207"/>
        <end position="226"/>
    </location>
</feature>
<gene>
    <name evidence="8" type="ORF">ACELLULO517_26740</name>
</gene>
<keyword evidence="4 7" id="KW-0812">Transmembrane</keyword>
<feature type="transmembrane region" description="Helical" evidence="7">
    <location>
        <begin position="181"/>
        <end position="201"/>
    </location>
</feature>
<feature type="transmembrane region" description="Helical" evidence="7">
    <location>
        <begin position="328"/>
        <end position="350"/>
    </location>
</feature>
<evidence type="ECO:0000256" key="1">
    <source>
        <dbReference type="ARBA" id="ARBA00004429"/>
    </source>
</evidence>
<dbReference type="EMBL" id="JAESVA010000017">
    <property type="protein sequence ID" value="MCB8883873.1"/>
    <property type="molecule type" value="Genomic_DNA"/>
</dbReference>
<feature type="transmembrane region" description="Helical" evidence="7">
    <location>
        <begin position="21"/>
        <end position="42"/>
    </location>
</feature>